<proteinExistence type="predicted"/>
<dbReference type="SUPFAM" id="SSF48371">
    <property type="entry name" value="ARM repeat"/>
    <property type="match status" value="1"/>
</dbReference>
<keyword evidence="3" id="KW-1185">Reference proteome</keyword>
<dbReference type="EMBL" id="GL883010">
    <property type="protein sequence ID" value="EGG20617.1"/>
    <property type="molecule type" value="Genomic_DNA"/>
</dbReference>
<sequence length="297" mass="34860">MALGAAAQASKDRFSPYFMEVLQVFDTIISATSFSADDRDHEVSNIGKFIRYVPHPKCALANQLLTNIIPKWLDNHFVDDNNEKIVIIDNLCVIIRLYTNLILGEQYQHVDKVLQIITRYLDTSKKQLQEEQRQLLLQTWLFIKDISEENWDKIPEDAKGTLSILKQFYRSIMMEQPHDEFIEIIVSLTKEEEEEEEDQLQNKETNNSIRLKSTSKQQYKEYIVSKPEQEVSWLLFLIVHGTYPTDQGQSEDEDEDYEDEEEFDQEEEDSEYGPILVTQMLDMLSISDSSNDRDRRD</sequence>
<organism evidence="2 3">
    <name type="scientific">Cavenderia fasciculata</name>
    <name type="common">Slime mold</name>
    <name type="synonym">Dictyostelium fasciculatum</name>
    <dbReference type="NCBI Taxonomy" id="261658"/>
    <lineage>
        <taxon>Eukaryota</taxon>
        <taxon>Amoebozoa</taxon>
        <taxon>Evosea</taxon>
        <taxon>Eumycetozoa</taxon>
        <taxon>Dictyostelia</taxon>
        <taxon>Acytosteliales</taxon>
        <taxon>Cavenderiaceae</taxon>
        <taxon>Cavenderia</taxon>
    </lineage>
</organism>
<name>F4PS19_CACFS</name>
<accession>F4PS19</accession>
<dbReference type="GeneID" id="14873085"/>
<dbReference type="Gene3D" id="1.25.10.10">
    <property type="entry name" value="Leucine-rich Repeat Variant"/>
    <property type="match status" value="1"/>
</dbReference>
<reference evidence="3" key="1">
    <citation type="journal article" date="2011" name="Genome Res.">
        <title>Phylogeny-wide analysis of social amoeba genomes highlights ancient origins for complex intercellular communication.</title>
        <authorList>
            <person name="Heidel A.J."/>
            <person name="Lawal H.M."/>
            <person name="Felder M."/>
            <person name="Schilde C."/>
            <person name="Helps N.R."/>
            <person name="Tunggal B."/>
            <person name="Rivero F."/>
            <person name="John U."/>
            <person name="Schleicher M."/>
            <person name="Eichinger L."/>
            <person name="Platzer M."/>
            <person name="Noegel A.A."/>
            <person name="Schaap P."/>
            <person name="Gloeckner G."/>
        </authorList>
    </citation>
    <scope>NUCLEOTIDE SEQUENCE [LARGE SCALE GENOMIC DNA]</scope>
    <source>
        <strain evidence="3">SH3</strain>
    </source>
</reference>
<protein>
    <submittedName>
        <fullName evidence="2">Uncharacterized protein</fullName>
    </submittedName>
</protein>
<feature type="region of interest" description="Disordered" evidence="1">
    <location>
        <begin position="244"/>
        <end position="273"/>
    </location>
</feature>
<gene>
    <name evidence="2" type="ORF">DFA_00478</name>
</gene>
<dbReference type="Proteomes" id="UP000007797">
    <property type="component" value="Unassembled WGS sequence"/>
</dbReference>
<evidence type="ECO:0000256" key="1">
    <source>
        <dbReference type="SAM" id="MobiDB-lite"/>
    </source>
</evidence>
<dbReference type="OrthoDB" id="543373at2759"/>
<feature type="compositionally biased region" description="Acidic residues" evidence="1">
    <location>
        <begin position="249"/>
        <end position="271"/>
    </location>
</feature>
<evidence type="ECO:0000313" key="2">
    <source>
        <dbReference type="EMBL" id="EGG20617.1"/>
    </source>
</evidence>
<dbReference type="AlphaFoldDB" id="F4PS19"/>
<evidence type="ECO:0000313" key="3">
    <source>
        <dbReference type="Proteomes" id="UP000007797"/>
    </source>
</evidence>
<dbReference type="InterPro" id="IPR011989">
    <property type="entry name" value="ARM-like"/>
</dbReference>
<dbReference type="InterPro" id="IPR016024">
    <property type="entry name" value="ARM-type_fold"/>
</dbReference>
<dbReference type="RefSeq" id="XP_004358467.1">
    <property type="nucleotide sequence ID" value="XM_004358410.1"/>
</dbReference>
<dbReference type="KEGG" id="dfa:DFA_00478"/>